<evidence type="ECO:0000313" key="2">
    <source>
        <dbReference type="EMBL" id="SMO40788.1"/>
    </source>
</evidence>
<dbReference type="Proteomes" id="UP000315636">
    <property type="component" value="Unassembled WGS sequence"/>
</dbReference>
<keyword evidence="1" id="KW-0812">Transmembrane</keyword>
<keyword evidence="1" id="KW-1133">Transmembrane helix</keyword>
<dbReference type="RefSeq" id="WP_185955981.1">
    <property type="nucleotide sequence ID" value="NZ_FXTI01000001.1"/>
</dbReference>
<keyword evidence="3" id="KW-1185">Reference proteome</keyword>
<reference evidence="2 3" key="1">
    <citation type="submission" date="2017-05" db="EMBL/GenBank/DDBJ databases">
        <authorList>
            <person name="Varghese N."/>
            <person name="Submissions S."/>
        </authorList>
    </citation>
    <scope>NUCLEOTIDE SEQUENCE [LARGE SCALE GENOMIC DNA]</scope>
    <source>
        <strain evidence="2 3">DSM 45474</strain>
    </source>
</reference>
<proteinExistence type="predicted"/>
<name>A0A521B124_9BACL</name>
<evidence type="ECO:0000256" key="1">
    <source>
        <dbReference type="SAM" id="Phobius"/>
    </source>
</evidence>
<organism evidence="2 3">
    <name type="scientific">Melghirimyces algeriensis</name>
    <dbReference type="NCBI Taxonomy" id="910412"/>
    <lineage>
        <taxon>Bacteria</taxon>
        <taxon>Bacillati</taxon>
        <taxon>Bacillota</taxon>
        <taxon>Bacilli</taxon>
        <taxon>Bacillales</taxon>
        <taxon>Thermoactinomycetaceae</taxon>
        <taxon>Melghirimyces</taxon>
    </lineage>
</organism>
<protein>
    <submittedName>
        <fullName evidence="2">Uncharacterized protein</fullName>
    </submittedName>
</protein>
<dbReference type="AlphaFoldDB" id="A0A521B124"/>
<gene>
    <name evidence="2" type="ORF">SAMN06264849_101464</name>
</gene>
<feature type="transmembrane region" description="Helical" evidence="1">
    <location>
        <begin position="30"/>
        <end position="49"/>
    </location>
</feature>
<dbReference type="EMBL" id="FXTI01000001">
    <property type="protein sequence ID" value="SMO40788.1"/>
    <property type="molecule type" value="Genomic_DNA"/>
</dbReference>
<sequence>MYMTIILIFISILAVVGTLNNKRSGNKSGFILSSMFTIATIGVTLLAIYDELVGIQ</sequence>
<accession>A0A521B124</accession>
<keyword evidence="1" id="KW-0472">Membrane</keyword>
<evidence type="ECO:0000313" key="3">
    <source>
        <dbReference type="Proteomes" id="UP000315636"/>
    </source>
</evidence>